<dbReference type="OrthoDB" id="1490183at2"/>
<comment type="caution">
    <text evidence="2">The sequence shown here is derived from an EMBL/GenBank/DDBJ whole genome shotgun (WGS) entry which is preliminary data.</text>
</comment>
<reference evidence="2 3" key="1">
    <citation type="submission" date="2019-02" db="EMBL/GenBank/DDBJ databases">
        <title>Pedobacter sp. RP-1-13 sp. nov., isolated from Arctic soil.</title>
        <authorList>
            <person name="Dahal R.H."/>
        </authorList>
    </citation>
    <scope>NUCLEOTIDE SEQUENCE [LARGE SCALE GENOMIC DNA]</scope>
    <source>
        <strain evidence="2 3">RP-1-13</strain>
    </source>
</reference>
<organism evidence="2 3">
    <name type="scientific">Pedobacter frigiditerrae</name>
    <dbReference type="NCBI Taxonomy" id="2530452"/>
    <lineage>
        <taxon>Bacteria</taxon>
        <taxon>Pseudomonadati</taxon>
        <taxon>Bacteroidota</taxon>
        <taxon>Sphingobacteriia</taxon>
        <taxon>Sphingobacteriales</taxon>
        <taxon>Sphingobacteriaceae</taxon>
        <taxon>Pedobacter</taxon>
    </lineage>
</organism>
<evidence type="ECO:0000313" key="3">
    <source>
        <dbReference type="Proteomes" id="UP000292884"/>
    </source>
</evidence>
<dbReference type="AlphaFoldDB" id="A0A4R0MRM8"/>
<gene>
    <name evidence="2" type="ORF">EZ428_16250</name>
</gene>
<protein>
    <submittedName>
        <fullName evidence="2">Uncharacterized protein</fullName>
    </submittedName>
</protein>
<accession>A0A4R0MRM8</accession>
<proteinExistence type="predicted"/>
<keyword evidence="1" id="KW-0732">Signal</keyword>
<dbReference type="EMBL" id="SJSK01000004">
    <property type="protein sequence ID" value="TCC89247.1"/>
    <property type="molecule type" value="Genomic_DNA"/>
</dbReference>
<feature type="signal peptide" evidence="1">
    <location>
        <begin position="1"/>
        <end position="19"/>
    </location>
</feature>
<evidence type="ECO:0000256" key="1">
    <source>
        <dbReference type="SAM" id="SignalP"/>
    </source>
</evidence>
<dbReference type="RefSeq" id="WP_131554234.1">
    <property type="nucleotide sequence ID" value="NZ_SJSK01000004.1"/>
</dbReference>
<keyword evidence="3" id="KW-1185">Reference proteome</keyword>
<feature type="chain" id="PRO_5020377338" evidence="1">
    <location>
        <begin position="20"/>
        <end position="324"/>
    </location>
</feature>
<sequence>MKKLSIIFCLILVCIGVSAQINPRVVTPIDRNPLPIEAIQLPTTTHIDRVEIYEQPNFAGRVAKYANVVDPFRYPFTNKRNISLKVAPGHVAYIKFDDEFQRTLICTGDYPTFGNVFKSNILSITIKAANTQNISFSGFSLPIHNNDCKKMAGTVKVRLIEKLADGSYVACPIVNENGTALSNYKTQATMFSKIGLERAEANQIRDFIFNSGATVPVISSTVASNKPAIKAVFMVSNYALQNGNIFVEVVPNISVGHKTSDLATDYSSNVKMLAIDTDLINYKNAGMYFSSKPFTVKGNPDNNYGSASGVAYSIIKDFRIHFSK</sequence>
<dbReference type="Proteomes" id="UP000292884">
    <property type="component" value="Unassembled WGS sequence"/>
</dbReference>
<name>A0A4R0MRM8_9SPHI</name>
<evidence type="ECO:0000313" key="2">
    <source>
        <dbReference type="EMBL" id="TCC89247.1"/>
    </source>
</evidence>